<keyword evidence="2" id="KW-1185">Reference proteome</keyword>
<proteinExistence type="predicted"/>
<gene>
    <name evidence="3" type="primary">LOC110278444</name>
</gene>
<organism evidence="2 3">
    <name type="scientific">Arachis duranensis</name>
    <name type="common">Wild peanut</name>
    <dbReference type="NCBI Taxonomy" id="130453"/>
    <lineage>
        <taxon>Eukaryota</taxon>
        <taxon>Viridiplantae</taxon>
        <taxon>Streptophyta</taxon>
        <taxon>Embryophyta</taxon>
        <taxon>Tracheophyta</taxon>
        <taxon>Spermatophyta</taxon>
        <taxon>Magnoliopsida</taxon>
        <taxon>eudicotyledons</taxon>
        <taxon>Gunneridae</taxon>
        <taxon>Pentapetalae</taxon>
        <taxon>rosids</taxon>
        <taxon>fabids</taxon>
        <taxon>Fabales</taxon>
        <taxon>Fabaceae</taxon>
        <taxon>Papilionoideae</taxon>
        <taxon>50 kb inversion clade</taxon>
        <taxon>dalbergioids sensu lato</taxon>
        <taxon>Dalbergieae</taxon>
        <taxon>Pterocarpus clade</taxon>
        <taxon>Arachis</taxon>
    </lineage>
</organism>
<name>A0A6P5N8E2_ARADU</name>
<feature type="domain" description="Reverse transcriptase" evidence="1">
    <location>
        <begin position="1"/>
        <end position="126"/>
    </location>
</feature>
<dbReference type="PANTHER" id="PTHR33116">
    <property type="entry name" value="REVERSE TRANSCRIPTASE ZINC-BINDING DOMAIN-CONTAINING PROTEIN-RELATED-RELATED"/>
    <property type="match status" value="1"/>
</dbReference>
<dbReference type="InterPro" id="IPR043502">
    <property type="entry name" value="DNA/RNA_pol_sf"/>
</dbReference>
<sequence>MERGLQQGDPLSPFLFVLVVDVLHRMIGEAVRNCRISPLLVGRDHIELTHLQFADDIILFFPPEEETIKNYRRLLRCFELMSDLSINFDKSSLISINCEEQRVQRMCSVLGCKASILPVKYLGISLGENSRLMSKGVAEKLISLQKRFLWSKEDGRNGMALVK</sequence>
<dbReference type="GeneID" id="110278444"/>
<evidence type="ECO:0000313" key="3">
    <source>
        <dbReference type="RefSeq" id="XP_020992356.1"/>
    </source>
</evidence>
<evidence type="ECO:0000259" key="1">
    <source>
        <dbReference type="PROSITE" id="PS50878"/>
    </source>
</evidence>
<dbReference type="Proteomes" id="UP000515211">
    <property type="component" value="Chromosome 3"/>
</dbReference>
<reference evidence="3" key="2">
    <citation type="submission" date="2025-08" db="UniProtKB">
        <authorList>
            <consortium name="RefSeq"/>
        </authorList>
    </citation>
    <scope>IDENTIFICATION</scope>
    <source>
        <tissue evidence="3">Whole plant</tissue>
    </source>
</reference>
<dbReference type="SUPFAM" id="SSF56672">
    <property type="entry name" value="DNA/RNA polymerases"/>
    <property type="match status" value="1"/>
</dbReference>
<reference evidence="2" key="1">
    <citation type="journal article" date="2016" name="Nat. Genet.">
        <title>The genome sequences of Arachis duranensis and Arachis ipaensis, the diploid ancestors of cultivated peanut.</title>
        <authorList>
            <person name="Bertioli D.J."/>
            <person name="Cannon S.B."/>
            <person name="Froenicke L."/>
            <person name="Huang G."/>
            <person name="Farmer A.D."/>
            <person name="Cannon E.K."/>
            <person name="Liu X."/>
            <person name="Gao D."/>
            <person name="Clevenger J."/>
            <person name="Dash S."/>
            <person name="Ren L."/>
            <person name="Moretzsohn M.C."/>
            <person name="Shirasawa K."/>
            <person name="Huang W."/>
            <person name="Vidigal B."/>
            <person name="Abernathy B."/>
            <person name="Chu Y."/>
            <person name="Niederhuth C.E."/>
            <person name="Umale P."/>
            <person name="Araujo A.C."/>
            <person name="Kozik A."/>
            <person name="Kim K.D."/>
            <person name="Burow M.D."/>
            <person name="Varshney R.K."/>
            <person name="Wang X."/>
            <person name="Zhang X."/>
            <person name="Barkley N."/>
            <person name="Guimaraes P.M."/>
            <person name="Isobe S."/>
            <person name="Guo B."/>
            <person name="Liao B."/>
            <person name="Stalker H.T."/>
            <person name="Schmitz R.J."/>
            <person name="Scheffler B.E."/>
            <person name="Leal-Bertioli S.C."/>
            <person name="Xun X."/>
            <person name="Jackson S.A."/>
            <person name="Michelmore R."/>
            <person name="Ozias-Akins P."/>
        </authorList>
    </citation>
    <scope>NUCLEOTIDE SEQUENCE [LARGE SCALE GENOMIC DNA]</scope>
    <source>
        <strain evidence="2">cv. V14167</strain>
    </source>
</reference>
<dbReference type="Pfam" id="PF00078">
    <property type="entry name" value="RVT_1"/>
    <property type="match status" value="1"/>
</dbReference>
<dbReference type="AlphaFoldDB" id="A0A6P5N8E2"/>
<dbReference type="PANTHER" id="PTHR33116:SF78">
    <property type="entry name" value="OS12G0587133 PROTEIN"/>
    <property type="match status" value="1"/>
</dbReference>
<dbReference type="InterPro" id="IPR000477">
    <property type="entry name" value="RT_dom"/>
</dbReference>
<dbReference type="PROSITE" id="PS50878">
    <property type="entry name" value="RT_POL"/>
    <property type="match status" value="1"/>
</dbReference>
<evidence type="ECO:0000313" key="2">
    <source>
        <dbReference type="Proteomes" id="UP000515211"/>
    </source>
</evidence>
<protein>
    <submittedName>
        <fullName evidence="3">Uncharacterized protein LOC110278444</fullName>
    </submittedName>
</protein>
<accession>A0A6P5N8E2</accession>
<dbReference type="RefSeq" id="XP_020992356.1">
    <property type="nucleotide sequence ID" value="XM_021136697.1"/>
</dbReference>
<dbReference type="KEGG" id="adu:110278444"/>